<dbReference type="SMART" id="SM01274">
    <property type="entry name" value="malic"/>
    <property type="match status" value="1"/>
</dbReference>
<dbReference type="GO" id="GO:0004470">
    <property type="term" value="F:malic enzyme activity"/>
    <property type="evidence" value="ECO:0007669"/>
    <property type="project" value="InterPro"/>
</dbReference>
<feature type="binding site" evidence="5">
    <location>
        <position position="149"/>
    </location>
    <ligand>
        <name>a divalent metal cation</name>
        <dbReference type="ChEBI" id="CHEBI:60240"/>
    </ligand>
</feature>
<feature type="active site" description="Proton acceptor" evidence="3">
    <location>
        <position position="106"/>
    </location>
</feature>
<evidence type="ECO:0000256" key="3">
    <source>
        <dbReference type="PIRSR" id="PIRSR000106-1"/>
    </source>
</evidence>
<dbReference type="GO" id="GO:0046872">
    <property type="term" value="F:metal ion binding"/>
    <property type="evidence" value="ECO:0007669"/>
    <property type="project" value="UniProtKB-KW"/>
</dbReference>
<dbReference type="Gene3D" id="3.40.50.10380">
    <property type="entry name" value="Malic enzyme, N-terminal domain"/>
    <property type="match status" value="1"/>
</dbReference>
<dbReference type="PIRSF" id="PIRSF000106">
    <property type="entry name" value="ME"/>
    <property type="match status" value="1"/>
</dbReference>
<dbReference type="Pfam" id="PF00390">
    <property type="entry name" value="malic"/>
    <property type="match status" value="1"/>
</dbReference>
<dbReference type="GO" id="GO:0016616">
    <property type="term" value="F:oxidoreductase activity, acting on the CH-OH group of donors, NAD or NADP as acceptor"/>
    <property type="evidence" value="ECO:0007669"/>
    <property type="project" value="InterPro"/>
</dbReference>
<evidence type="ECO:0000259" key="8">
    <source>
        <dbReference type="SMART" id="SM01274"/>
    </source>
</evidence>
<dbReference type="InterPro" id="IPR037062">
    <property type="entry name" value="Malic_N_dom_sf"/>
</dbReference>
<evidence type="ECO:0000256" key="6">
    <source>
        <dbReference type="RuleBase" id="RU003427"/>
    </source>
</evidence>
<proteinExistence type="inferred from homology"/>
<gene>
    <name evidence="9" type="ORF">BIP78_0138</name>
</gene>
<dbReference type="KEGG" id="bih:BIP78_0138"/>
<evidence type="ECO:0000256" key="1">
    <source>
        <dbReference type="ARBA" id="ARBA00008785"/>
    </source>
</evidence>
<evidence type="ECO:0000313" key="10">
    <source>
        <dbReference type="Proteomes" id="UP000287233"/>
    </source>
</evidence>
<feature type="domain" description="Malic enzyme N-terminal" evidence="8">
    <location>
        <begin position="30"/>
        <end position="163"/>
    </location>
</feature>
<dbReference type="PANTHER" id="PTHR43237">
    <property type="entry name" value="NADP-DEPENDENT MALIC ENZYME"/>
    <property type="match status" value="1"/>
</dbReference>
<comment type="cofactor">
    <cofactor evidence="5">
        <name>Mg(2+)</name>
        <dbReference type="ChEBI" id="CHEBI:18420"/>
    </cofactor>
    <cofactor evidence="5">
        <name>Mn(2+)</name>
        <dbReference type="ChEBI" id="CHEBI:29035"/>
    </cofactor>
    <text evidence="5">Divalent metal cations. Prefers magnesium or manganese.</text>
</comment>
<dbReference type="CDD" id="cd05311">
    <property type="entry name" value="NAD_bind_2_malic_enz"/>
    <property type="match status" value="1"/>
</dbReference>
<dbReference type="PANTHER" id="PTHR43237:SF4">
    <property type="entry name" value="NADP-DEPENDENT MALIC ENZYME"/>
    <property type="match status" value="1"/>
</dbReference>
<keyword evidence="5 6" id="KW-0479">Metal-binding</keyword>
<dbReference type="AlphaFoldDB" id="A0A410FSC0"/>
<organism evidence="9 10">
    <name type="scientific">Bipolaricaulis sibiricus</name>
    <dbReference type="NCBI Taxonomy" id="2501609"/>
    <lineage>
        <taxon>Bacteria</taxon>
        <taxon>Candidatus Bipolaricaulota</taxon>
        <taxon>Candidatus Bipolaricaulia</taxon>
        <taxon>Candidatus Bipolaricaulales</taxon>
        <taxon>Candidatus Bipolaricaulaceae</taxon>
        <taxon>Candidatus Bipolaricaulis</taxon>
    </lineage>
</organism>
<dbReference type="PRINTS" id="PR00072">
    <property type="entry name" value="MALOXRDTASE"/>
</dbReference>
<evidence type="ECO:0000259" key="7">
    <source>
        <dbReference type="SMART" id="SM00919"/>
    </source>
</evidence>
<feature type="binding site" evidence="4">
    <location>
        <position position="340"/>
    </location>
    <ligand>
        <name>(S)-malate</name>
        <dbReference type="ChEBI" id="CHEBI:15589"/>
    </ligand>
</feature>
<dbReference type="EMBL" id="CP034928">
    <property type="protein sequence ID" value="QAA75906.1"/>
    <property type="molecule type" value="Genomic_DNA"/>
</dbReference>
<dbReference type="InterPro" id="IPR036291">
    <property type="entry name" value="NAD(P)-bd_dom_sf"/>
</dbReference>
<accession>A0A410FSC0</accession>
<sequence>MNEQKPNVGELLAKAKEPARKAPAWHAFYRGKVGLGVKCAITGYDDFAIWYTPGVAQPCREIAEKPEKVFEYTNKGNMVAVVSDGTRVLGLGDIGPHAALPVMEGKGLLFKYLGGVDAFPVTLATKDPEEIIQAVKWIAPAFGGINLEDFASPKCFYILDRLREELDIPVWHDDQQGTAAITLAGVLNALKVVGKDPKRATYSVIGSGAANIAFVRVALTYGIPAGNILMVDSKGILNPQREDLEKDKDHNPYKWDYANRTNKERRTGGIAESLVGTDVCVAASKPGPGTIKPEWIKRMAKDAIVLACANPIPEIWPWEAKEAGARIIGTGRSDFPNQINNSIGFPAIFRGTLDVFAKTITDEMAIAAAEAIAKTAEDKGLRDDYIVPSMMDLDVFVNEAVAVGLKAIEQGVARRVLSAAELRKQAETMIKRARAEVDILQKAGHVPPPPKV</sequence>
<dbReference type="InterPro" id="IPR001891">
    <property type="entry name" value="Malic_OxRdtase"/>
</dbReference>
<dbReference type="Proteomes" id="UP000287233">
    <property type="component" value="Chromosome"/>
</dbReference>
<reference evidence="10" key="1">
    <citation type="submission" date="2018-12" db="EMBL/GenBank/DDBJ databases">
        <title>Complete genome sequence of an uncultured bacterium of the candidate phylum Bipolaricaulota.</title>
        <authorList>
            <person name="Kadnikov V.V."/>
            <person name="Mardanov A.V."/>
            <person name="Beletsky A.V."/>
            <person name="Frank Y.A."/>
            <person name="Karnachuk O.V."/>
            <person name="Ravin N.V."/>
        </authorList>
    </citation>
    <scope>NUCLEOTIDE SEQUENCE [LARGE SCALE GENOMIC DNA]</scope>
</reference>
<dbReference type="SUPFAM" id="SSF51735">
    <property type="entry name" value="NAD(P)-binding Rossmann-fold domains"/>
    <property type="match status" value="1"/>
</dbReference>
<keyword evidence="2" id="KW-0560">Oxidoreductase</keyword>
<evidence type="ECO:0000256" key="5">
    <source>
        <dbReference type="PIRSR" id="PIRSR000106-3"/>
    </source>
</evidence>
<evidence type="ECO:0000313" key="9">
    <source>
        <dbReference type="EMBL" id="QAA75906.1"/>
    </source>
</evidence>
<name>A0A410FSC0_BIPS1</name>
<protein>
    <submittedName>
        <fullName evidence="9">NADP-dependent malic enzyme</fullName>
    </submittedName>
</protein>
<dbReference type="Gene3D" id="3.40.50.720">
    <property type="entry name" value="NAD(P)-binding Rossmann-like Domain"/>
    <property type="match status" value="1"/>
</dbReference>
<dbReference type="InterPro" id="IPR051674">
    <property type="entry name" value="Malate_Decarboxylase"/>
</dbReference>
<feature type="active site" description="Proton donor" evidence="3">
    <location>
        <position position="51"/>
    </location>
</feature>
<feature type="binding site" evidence="5">
    <location>
        <position position="148"/>
    </location>
    <ligand>
        <name>a divalent metal cation</name>
        <dbReference type="ChEBI" id="CHEBI:60240"/>
    </ligand>
</feature>
<dbReference type="Pfam" id="PF03949">
    <property type="entry name" value="Malic_M"/>
    <property type="match status" value="1"/>
</dbReference>
<comment type="similarity">
    <text evidence="1 6">Belongs to the malic enzymes family.</text>
</comment>
<dbReference type="SMART" id="SM00919">
    <property type="entry name" value="Malic_M"/>
    <property type="match status" value="1"/>
</dbReference>
<dbReference type="GO" id="GO:0051287">
    <property type="term" value="F:NAD binding"/>
    <property type="evidence" value="ECO:0007669"/>
    <property type="project" value="InterPro"/>
</dbReference>
<dbReference type="InterPro" id="IPR045213">
    <property type="entry name" value="Malic_NAD-bd_bact_type"/>
</dbReference>
<dbReference type="InterPro" id="IPR012301">
    <property type="entry name" value="Malic_N_dom"/>
</dbReference>
<feature type="domain" description="Malic enzyme NAD-binding" evidence="7">
    <location>
        <begin position="175"/>
        <end position="408"/>
    </location>
</feature>
<dbReference type="InterPro" id="IPR046346">
    <property type="entry name" value="Aminoacid_DH-like_N_sf"/>
</dbReference>
<dbReference type="InterPro" id="IPR012302">
    <property type="entry name" value="Malic_NAD-bd"/>
</dbReference>
<evidence type="ECO:0000256" key="4">
    <source>
        <dbReference type="PIRSR" id="PIRSR000106-2"/>
    </source>
</evidence>
<dbReference type="SUPFAM" id="SSF53223">
    <property type="entry name" value="Aminoacid dehydrogenase-like, N-terminal domain"/>
    <property type="match status" value="1"/>
</dbReference>
<feature type="binding site" evidence="5">
    <location>
        <position position="174"/>
    </location>
    <ligand>
        <name>a divalent metal cation</name>
        <dbReference type="ChEBI" id="CHEBI:60240"/>
    </ligand>
</feature>
<evidence type="ECO:0000256" key="2">
    <source>
        <dbReference type="ARBA" id="ARBA00023002"/>
    </source>
</evidence>